<dbReference type="SUPFAM" id="SSF51445">
    <property type="entry name" value="(Trans)glycosidases"/>
    <property type="match status" value="1"/>
</dbReference>
<feature type="non-terminal residue" evidence="5">
    <location>
        <position position="459"/>
    </location>
</feature>
<dbReference type="Proteomes" id="UP001212841">
    <property type="component" value="Unassembled WGS sequence"/>
</dbReference>
<evidence type="ECO:0000313" key="5">
    <source>
        <dbReference type="EMBL" id="KAJ3038047.1"/>
    </source>
</evidence>
<dbReference type="AlphaFoldDB" id="A0AAD5S3T0"/>
<keyword evidence="3" id="KW-0326">Glycosidase</keyword>
<evidence type="ECO:0000256" key="2">
    <source>
        <dbReference type="ARBA" id="ARBA00022801"/>
    </source>
</evidence>
<name>A0AAD5S3T0_9FUNG</name>
<organism evidence="5 6">
    <name type="scientific">Rhizophlyctis rosea</name>
    <dbReference type="NCBI Taxonomy" id="64517"/>
    <lineage>
        <taxon>Eukaryota</taxon>
        <taxon>Fungi</taxon>
        <taxon>Fungi incertae sedis</taxon>
        <taxon>Chytridiomycota</taxon>
        <taxon>Chytridiomycota incertae sedis</taxon>
        <taxon>Chytridiomycetes</taxon>
        <taxon>Rhizophlyctidales</taxon>
        <taxon>Rhizophlyctidaceae</taxon>
        <taxon>Rhizophlyctis</taxon>
    </lineage>
</organism>
<dbReference type="PROSITE" id="PS00659">
    <property type="entry name" value="GLYCOSYL_HYDROL_F5"/>
    <property type="match status" value="1"/>
</dbReference>
<evidence type="ECO:0000313" key="6">
    <source>
        <dbReference type="Proteomes" id="UP001212841"/>
    </source>
</evidence>
<dbReference type="InterPro" id="IPR018087">
    <property type="entry name" value="Glyco_hydro_5_CS"/>
</dbReference>
<dbReference type="InterPro" id="IPR013780">
    <property type="entry name" value="Glyco_hydro_b"/>
</dbReference>
<dbReference type="PANTHER" id="PTHR31308">
    <property type="match status" value="1"/>
</dbReference>
<reference evidence="5" key="1">
    <citation type="submission" date="2020-05" db="EMBL/GenBank/DDBJ databases">
        <title>Phylogenomic resolution of chytrid fungi.</title>
        <authorList>
            <person name="Stajich J.E."/>
            <person name="Amses K."/>
            <person name="Simmons R."/>
            <person name="Seto K."/>
            <person name="Myers J."/>
            <person name="Bonds A."/>
            <person name="Quandt C.A."/>
            <person name="Barry K."/>
            <person name="Liu P."/>
            <person name="Grigoriev I."/>
            <person name="Longcore J.E."/>
            <person name="James T.Y."/>
        </authorList>
    </citation>
    <scope>NUCLEOTIDE SEQUENCE</scope>
    <source>
        <strain evidence="5">JEL0318</strain>
    </source>
</reference>
<dbReference type="EMBL" id="JADGJD010001771">
    <property type="protein sequence ID" value="KAJ3038047.1"/>
    <property type="molecule type" value="Genomic_DNA"/>
</dbReference>
<dbReference type="GO" id="GO:0005975">
    <property type="term" value="P:carbohydrate metabolic process"/>
    <property type="evidence" value="ECO:0007669"/>
    <property type="project" value="InterPro"/>
</dbReference>
<dbReference type="InterPro" id="IPR052066">
    <property type="entry name" value="Glycosphingolipid_Hydrolases"/>
</dbReference>
<evidence type="ECO:0000256" key="3">
    <source>
        <dbReference type="ARBA" id="ARBA00023295"/>
    </source>
</evidence>
<accession>A0AAD5S3T0</accession>
<evidence type="ECO:0000259" key="4">
    <source>
        <dbReference type="Pfam" id="PF18564"/>
    </source>
</evidence>
<dbReference type="InterPro" id="IPR041036">
    <property type="entry name" value="GH5_C"/>
</dbReference>
<keyword evidence="2" id="KW-0378">Hydrolase</keyword>
<comment type="caution">
    <text evidence="5">The sequence shown here is derived from an EMBL/GenBank/DDBJ whole genome shotgun (WGS) entry which is preliminary data.</text>
</comment>
<dbReference type="PANTHER" id="PTHR31308:SF5">
    <property type="entry name" value="ERGOSTERYL-BETA-GLUCOSIDASE"/>
    <property type="match status" value="1"/>
</dbReference>
<comment type="similarity">
    <text evidence="1">Belongs to the glycosyl hydrolase 5 (cellulase A) family.</text>
</comment>
<gene>
    <name evidence="5" type="ORF">HK097_003303</name>
</gene>
<evidence type="ECO:0000256" key="1">
    <source>
        <dbReference type="ARBA" id="ARBA00005641"/>
    </source>
</evidence>
<protein>
    <recommendedName>
        <fullName evidence="4">Glycoside hydrolase family 5 C-terminal domain-containing protein</fullName>
    </recommendedName>
</protein>
<proteinExistence type="inferred from homology"/>
<dbReference type="Gene3D" id="2.60.40.1180">
    <property type="entry name" value="Golgi alpha-mannosidase II"/>
    <property type="match status" value="1"/>
</dbReference>
<keyword evidence="6" id="KW-1185">Reference proteome</keyword>
<feature type="domain" description="Glycoside hydrolase family 5 C-terminal" evidence="4">
    <location>
        <begin position="380"/>
        <end position="454"/>
    </location>
</feature>
<dbReference type="Pfam" id="PF18564">
    <property type="entry name" value="Glyco_hydro_5_C"/>
    <property type="match status" value="1"/>
</dbReference>
<sequence>MFTLFFAGEIFAPNLLIDGINIQTYLQQHYINAIAHLAQRIVATEGLADSVVLGYDTMNEPSPGWIGVEDISVLDSRQELRMRLTPTPFESILLGSGIPTTVETWGFGRFGPTKTGTEHVDPKSSRAWLDERQCIWADHGVWDPSTNKLLRKDYFSINHKTHAAIDFTKDCWIPFIEHFTSSLRAVHASAIIFVEPCVGVHPTSPLTTLGDRISYAPHWYDGLTLISKHFQKTFAVDYTGFKMGKYSNIVFSIKLGAKGVVDAHSASIACLRDEGFETIGDHPVLLGETGIPFDMPASRAPEYKLQTQAMNALLDSLERAGVNFTLWNYVSDNTHAHGDGWNGEDLSLWSRDDARVKDATDREGDEVFNDGARCLDAFCRPYPTHTNGDPVSLKFDWKTKSMTYRFRHYGGHACWCVGSGSEDEVYTDFYLPRVHFPTAGDVVVKVDQGLWWVDVEGQR</sequence>
<dbReference type="Gene3D" id="3.20.20.80">
    <property type="entry name" value="Glycosidases"/>
    <property type="match status" value="1"/>
</dbReference>
<dbReference type="GO" id="GO:0050295">
    <property type="term" value="F:steryl-beta-glucosidase activity"/>
    <property type="evidence" value="ECO:0007669"/>
    <property type="project" value="TreeGrafter"/>
</dbReference>
<dbReference type="GO" id="GO:1904462">
    <property type="term" value="P:ergosteryl 3-beta-D-glucoside catabolic process"/>
    <property type="evidence" value="ECO:0007669"/>
    <property type="project" value="TreeGrafter"/>
</dbReference>
<dbReference type="InterPro" id="IPR017853">
    <property type="entry name" value="GH"/>
</dbReference>